<dbReference type="AlphaFoldDB" id="A0A7X5LIT4"/>
<evidence type="ECO:0000313" key="2">
    <source>
        <dbReference type="EMBL" id="NDV90099.1"/>
    </source>
</evidence>
<feature type="transmembrane region" description="Helical" evidence="1">
    <location>
        <begin position="999"/>
        <end position="1025"/>
    </location>
</feature>
<sequence>MSRIDTQTGLIAWFARNSVAANLLMWLLIVGGIFGAFSIQKQVFPNFEIDVVNVRVPYLGAAPQEVEEGVIVKVEESIKDLEGIKKITSTAVEGMGTVTIEVEEGYDVQLVLDEVKVQVDAIPSFPADTEKPVIYRQKIQQDVIWISVFGDASERELKEFAKVLRDDIANLPGISSVQVVGARDYEISVELSERDLQKYNLTFADVVTRLSQTSVDLPGGSIRTENGDILLRTKGQAYTGWDYSQIVLLTNANGTRVTLGDVAYINDGFIENNQYALFDGKPATSLRVKAVGDQNALEISEQVNEYINQAKEGFPAHITAATWGDSSFYLADRLNMMLENMFFGALLVFLVLSLFLKVKLAFWVIVGLPVCFLGTLLVMPIDMLGVSINMLSLFAFILVLGIVVDDAIIMGESAYTEIDKKGHSAENVIAGVKKVAMPATFGVLTTIAAFSPMLMVSGPFGVIWKTIGLVVIICLVFSLIESKLILPAHLVHMKIKPYDPTKANRFQKFRDFFSEGIKRFIQNSYAPFLEKAVKNRYTTVSAFLAMLILTVGLFQGGIVRFVFIPNIPSDFMFSSFELEPGSSITQRDEVITTLREAMLRMDEKIQQETGESVIQHSIAFDNGNLGGEVLAELTKGEDRSLSDFEIHQRWRDEMPEIPGVKSFNIGAPGGPGGGADLSFEFNSSDIGALRAISNDLKDALAAYDGVTDLNDTFSGGSEEIQLALKPQADALGITLRQLGQQVRYGFYGAEVQRIQRDDEEIKVMVRYPKAERSSVEHLKNMRIRAPNGQEIPFDQVASFTLGKGFDSIIRVDGRRSVTVTGVVDKGLMDPSEITYEVVEKIMPDLLARYPMVDFQLQGNSKEQADAMLGLAKGLLFALFAIYALLAIPLRSYSQPFIIMSVIPFGIVGAIIGHLVLGMAVSVLSICGIIALSGVVVNDSLIMVDFVNRARKEGHSLISAAISAGTQRFRAIILTSLTTFMGLMPIVFERSLQAQIVIPMAISLAFGILFATIITLLLVPALYLILDDIKNVFKEKKHEHVEVNAE</sequence>
<dbReference type="Gene3D" id="3.30.70.1430">
    <property type="entry name" value="Multidrug efflux transporter AcrB pore domain"/>
    <property type="match status" value="2"/>
</dbReference>
<feature type="transmembrane region" description="Helical" evidence="1">
    <location>
        <begin position="360"/>
        <end position="381"/>
    </location>
</feature>
<comment type="caution">
    <text evidence="2">The sequence shown here is derived from an EMBL/GenBank/DDBJ whole genome shotgun (WGS) entry which is preliminary data.</text>
</comment>
<evidence type="ECO:0000313" key="3">
    <source>
        <dbReference type="Proteomes" id="UP000470213"/>
    </source>
</evidence>
<accession>A0A7X5LIT4</accession>
<dbReference type="Gene3D" id="3.30.70.1320">
    <property type="entry name" value="Multidrug efflux transporter AcrB pore domain like"/>
    <property type="match status" value="1"/>
</dbReference>
<evidence type="ECO:0000256" key="1">
    <source>
        <dbReference type="SAM" id="Phobius"/>
    </source>
</evidence>
<dbReference type="GO" id="GO:0005886">
    <property type="term" value="C:plasma membrane"/>
    <property type="evidence" value="ECO:0007669"/>
    <property type="project" value="TreeGrafter"/>
</dbReference>
<feature type="transmembrane region" description="Helical" evidence="1">
    <location>
        <begin position="866"/>
        <end position="889"/>
    </location>
</feature>
<proteinExistence type="predicted"/>
<dbReference type="Gene3D" id="3.30.2090.10">
    <property type="entry name" value="Multidrug efflux transporter AcrB TolC docking domain, DN and DC subdomains"/>
    <property type="match status" value="2"/>
</dbReference>
<keyword evidence="1" id="KW-0472">Membrane</keyword>
<dbReference type="Gene3D" id="3.30.70.1440">
    <property type="entry name" value="Multidrug efflux transporter AcrB pore domain"/>
    <property type="match status" value="1"/>
</dbReference>
<dbReference type="Proteomes" id="UP000470213">
    <property type="component" value="Unassembled WGS sequence"/>
</dbReference>
<feature type="transmembrane region" description="Helical" evidence="1">
    <location>
        <begin position="462"/>
        <end position="486"/>
    </location>
</feature>
<dbReference type="SUPFAM" id="SSF82714">
    <property type="entry name" value="Multidrug efflux transporter AcrB TolC docking domain, DN and DC subdomains"/>
    <property type="match status" value="2"/>
</dbReference>
<dbReference type="Pfam" id="PF00873">
    <property type="entry name" value="ACR_tran"/>
    <property type="match status" value="1"/>
</dbReference>
<feature type="transmembrane region" description="Helical" evidence="1">
    <location>
        <begin position="336"/>
        <end position="355"/>
    </location>
</feature>
<dbReference type="SUPFAM" id="SSF82866">
    <property type="entry name" value="Multidrug efflux transporter AcrB transmembrane domain"/>
    <property type="match status" value="2"/>
</dbReference>
<feature type="transmembrane region" description="Helical" evidence="1">
    <location>
        <begin position="922"/>
        <end position="947"/>
    </location>
</feature>
<keyword evidence="1" id="KW-1133">Transmembrane helix</keyword>
<feature type="transmembrane region" description="Helical" evidence="1">
    <location>
        <begin position="393"/>
        <end position="415"/>
    </location>
</feature>
<feature type="transmembrane region" description="Helical" evidence="1">
    <location>
        <begin position="896"/>
        <end position="916"/>
    </location>
</feature>
<dbReference type="Gene3D" id="1.20.1640.10">
    <property type="entry name" value="Multidrug efflux transporter AcrB transmembrane domain"/>
    <property type="match status" value="2"/>
</dbReference>
<feature type="transmembrane region" description="Helical" evidence="1">
    <location>
        <begin position="540"/>
        <end position="563"/>
    </location>
</feature>
<keyword evidence="3" id="KW-1185">Reference proteome</keyword>
<dbReference type="PANTHER" id="PTHR32063">
    <property type="match status" value="1"/>
</dbReference>
<feature type="transmembrane region" description="Helical" evidence="1">
    <location>
        <begin position="20"/>
        <end position="39"/>
    </location>
</feature>
<dbReference type="RefSeq" id="WP_163083683.1">
    <property type="nucleotide sequence ID" value="NZ_JAAAWN010000002.1"/>
</dbReference>
<name>A0A7X5LIT4_9ALTE</name>
<organism evidence="2 3">
    <name type="scientific">Alteromonas profundi</name>
    <dbReference type="NCBI Taxonomy" id="2696062"/>
    <lineage>
        <taxon>Bacteria</taxon>
        <taxon>Pseudomonadati</taxon>
        <taxon>Pseudomonadota</taxon>
        <taxon>Gammaproteobacteria</taxon>
        <taxon>Alteromonadales</taxon>
        <taxon>Alteromonadaceae</taxon>
        <taxon>Alteromonas/Salinimonas group</taxon>
        <taxon>Alteromonas</taxon>
    </lineage>
</organism>
<reference evidence="2 3" key="1">
    <citation type="submission" date="2020-01" db="EMBL/GenBank/DDBJ databases">
        <authorList>
            <person name="Chen J."/>
            <person name="Zhu S."/>
            <person name="Yang J."/>
        </authorList>
    </citation>
    <scope>NUCLEOTIDE SEQUENCE [LARGE SCALE GENOMIC DNA]</scope>
    <source>
        <strain evidence="2 3">345S023</strain>
    </source>
</reference>
<gene>
    <name evidence="2" type="ORF">GTH32_02680</name>
</gene>
<dbReference type="EMBL" id="JAAAWN010000002">
    <property type="protein sequence ID" value="NDV90099.1"/>
    <property type="molecule type" value="Genomic_DNA"/>
</dbReference>
<dbReference type="SUPFAM" id="SSF82693">
    <property type="entry name" value="Multidrug efflux transporter AcrB pore domain, PN1, PN2, PC1 and PC2 subdomains"/>
    <property type="match status" value="2"/>
</dbReference>
<dbReference type="InterPro" id="IPR001036">
    <property type="entry name" value="Acrflvin-R"/>
</dbReference>
<protein>
    <submittedName>
        <fullName evidence="2">AcrB/AcrD/AcrF family protein</fullName>
    </submittedName>
</protein>
<keyword evidence="1" id="KW-0812">Transmembrane</keyword>
<dbReference type="InterPro" id="IPR027463">
    <property type="entry name" value="AcrB_DN_DC_subdom"/>
</dbReference>
<dbReference type="PRINTS" id="PR00702">
    <property type="entry name" value="ACRIFLAVINRP"/>
</dbReference>
<feature type="transmembrane region" description="Helical" evidence="1">
    <location>
        <begin position="968"/>
        <end position="987"/>
    </location>
</feature>
<dbReference type="PANTHER" id="PTHR32063:SF33">
    <property type="entry name" value="RND SUPERFAMILY EFFLUX PUMP PERMEASE COMPONENT"/>
    <property type="match status" value="1"/>
</dbReference>
<feature type="transmembrane region" description="Helical" evidence="1">
    <location>
        <begin position="435"/>
        <end position="456"/>
    </location>
</feature>
<dbReference type="GO" id="GO:0042910">
    <property type="term" value="F:xenobiotic transmembrane transporter activity"/>
    <property type="evidence" value="ECO:0007669"/>
    <property type="project" value="TreeGrafter"/>
</dbReference>